<dbReference type="SUPFAM" id="SSF48264">
    <property type="entry name" value="Cytochrome P450"/>
    <property type="match status" value="1"/>
</dbReference>
<evidence type="ECO:0000313" key="8">
    <source>
        <dbReference type="EMBL" id="PCD26107.1"/>
    </source>
</evidence>
<dbReference type="InterPro" id="IPR001128">
    <property type="entry name" value="Cyt_P450"/>
</dbReference>
<dbReference type="CDD" id="cd11065">
    <property type="entry name" value="CYP64-like"/>
    <property type="match status" value="1"/>
</dbReference>
<keyword evidence="6" id="KW-0503">Monooxygenase</keyword>
<protein>
    <recommendedName>
        <fullName evidence="10">Cytochrome P450</fullName>
    </recommendedName>
</protein>
<keyword evidence="7" id="KW-0472">Membrane</keyword>
<dbReference type="AlphaFoldDB" id="A0A2H3G5W3"/>
<reference evidence="8 9" key="1">
    <citation type="journal article" date="2016" name="Environ. Microbiol.">
        <title>Effector profiles distinguish formae speciales of Fusarium oxysporum.</title>
        <authorList>
            <person name="van Dam P."/>
            <person name="Fokkens L."/>
            <person name="Schmidt S.M."/>
            <person name="Linmans J.H."/>
            <person name="Kistler H.C."/>
            <person name="Ma L.J."/>
            <person name="Rep M."/>
        </authorList>
    </citation>
    <scope>NUCLEOTIDE SEQUENCE [LARGE SCALE GENOMIC DNA]</scope>
    <source>
        <strain evidence="8 9">Forc016</strain>
    </source>
</reference>
<proteinExistence type="inferred from homology"/>
<gene>
    <name evidence="8" type="ORF">AU210_012539</name>
</gene>
<evidence type="ECO:0008006" key="10">
    <source>
        <dbReference type="Google" id="ProtNLM"/>
    </source>
</evidence>
<evidence type="ECO:0000313" key="9">
    <source>
        <dbReference type="Proteomes" id="UP000219602"/>
    </source>
</evidence>
<keyword evidence="3 6" id="KW-0560">Oxidoreductase</keyword>
<dbReference type="InterPro" id="IPR050364">
    <property type="entry name" value="Cytochrome_P450_fung"/>
</dbReference>
<evidence type="ECO:0000256" key="5">
    <source>
        <dbReference type="PIRSR" id="PIRSR602401-1"/>
    </source>
</evidence>
<evidence type="ECO:0000256" key="4">
    <source>
        <dbReference type="ARBA" id="ARBA00023004"/>
    </source>
</evidence>
<dbReference type="PRINTS" id="PR00385">
    <property type="entry name" value="P450"/>
</dbReference>
<dbReference type="GO" id="GO:0005506">
    <property type="term" value="F:iron ion binding"/>
    <property type="evidence" value="ECO:0007669"/>
    <property type="project" value="InterPro"/>
</dbReference>
<dbReference type="Proteomes" id="UP000219602">
    <property type="component" value="Chromosome 11"/>
</dbReference>
<keyword evidence="7" id="KW-1133">Transmembrane helix</keyword>
<dbReference type="PANTHER" id="PTHR46300">
    <property type="entry name" value="P450, PUTATIVE (EUROFUNG)-RELATED-RELATED"/>
    <property type="match status" value="1"/>
</dbReference>
<dbReference type="EMBL" id="MABQ02000009">
    <property type="protein sequence ID" value="PCD26107.1"/>
    <property type="molecule type" value="Genomic_DNA"/>
</dbReference>
<feature type="binding site" description="axial binding residue" evidence="5">
    <location>
        <position position="441"/>
    </location>
    <ligand>
        <name>heme</name>
        <dbReference type="ChEBI" id="CHEBI:30413"/>
    </ligand>
    <ligandPart>
        <name>Fe</name>
        <dbReference type="ChEBI" id="CHEBI:18248"/>
    </ligandPart>
</feature>
<feature type="transmembrane region" description="Helical" evidence="7">
    <location>
        <begin position="12"/>
        <end position="32"/>
    </location>
</feature>
<dbReference type="PANTHER" id="PTHR46300:SF12">
    <property type="entry name" value="P450, PUTATIVE (EUROFUNG)-RELATED"/>
    <property type="match status" value="1"/>
</dbReference>
<dbReference type="Gene3D" id="1.10.630.10">
    <property type="entry name" value="Cytochrome P450"/>
    <property type="match status" value="1"/>
</dbReference>
<evidence type="ECO:0000256" key="2">
    <source>
        <dbReference type="ARBA" id="ARBA00022723"/>
    </source>
</evidence>
<dbReference type="GO" id="GO:0004497">
    <property type="term" value="F:monooxygenase activity"/>
    <property type="evidence" value="ECO:0007669"/>
    <property type="project" value="UniProtKB-KW"/>
</dbReference>
<dbReference type="GO" id="GO:0016705">
    <property type="term" value="F:oxidoreductase activity, acting on paired donors, with incorporation or reduction of molecular oxygen"/>
    <property type="evidence" value="ECO:0007669"/>
    <property type="project" value="InterPro"/>
</dbReference>
<organism evidence="8 9">
    <name type="scientific">Fusarium oxysporum f. sp. radicis-cucumerinum</name>
    <dbReference type="NCBI Taxonomy" id="327505"/>
    <lineage>
        <taxon>Eukaryota</taxon>
        <taxon>Fungi</taxon>
        <taxon>Dikarya</taxon>
        <taxon>Ascomycota</taxon>
        <taxon>Pezizomycotina</taxon>
        <taxon>Sordariomycetes</taxon>
        <taxon>Hypocreomycetidae</taxon>
        <taxon>Hypocreales</taxon>
        <taxon>Nectriaceae</taxon>
        <taxon>Fusarium</taxon>
        <taxon>Fusarium oxysporum species complex</taxon>
    </lineage>
</organism>
<keyword evidence="5 6" id="KW-0349">Heme</keyword>
<dbReference type="STRING" id="327505.A0A2H3G5W3"/>
<dbReference type="GO" id="GO:0020037">
    <property type="term" value="F:heme binding"/>
    <property type="evidence" value="ECO:0007669"/>
    <property type="project" value="InterPro"/>
</dbReference>
<name>A0A2H3G5W3_FUSOX</name>
<keyword evidence="7" id="KW-0812">Transmembrane</keyword>
<reference evidence="8 9" key="2">
    <citation type="journal article" date="2017" name="Sci. Rep.">
        <title>A mobile pathogenicity chromosome in Fusarium oxysporum for infection of multiple cucurbit species.</title>
        <authorList>
            <person name="van Dam P."/>
            <person name="Fokkens L."/>
            <person name="Ayukawa Y."/>
            <person name="van der Gragt M."/>
            <person name="Ter Horst A."/>
            <person name="Brankovics B."/>
            <person name="Houterman P.M."/>
            <person name="Arie T."/>
            <person name="Rep M."/>
        </authorList>
    </citation>
    <scope>NUCLEOTIDE SEQUENCE [LARGE SCALE GENOMIC DNA]</scope>
    <source>
        <strain evidence="8 9">Forc016</strain>
    </source>
</reference>
<accession>A0A2H3G5W3</accession>
<keyword evidence="4 5" id="KW-0408">Iron</keyword>
<comment type="similarity">
    <text evidence="1 6">Belongs to the cytochrome P450 family.</text>
</comment>
<dbReference type="Pfam" id="PF00067">
    <property type="entry name" value="p450"/>
    <property type="match status" value="1"/>
</dbReference>
<keyword evidence="2 5" id="KW-0479">Metal-binding</keyword>
<evidence type="ECO:0000256" key="7">
    <source>
        <dbReference type="SAM" id="Phobius"/>
    </source>
</evidence>
<dbReference type="InterPro" id="IPR017972">
    <property type="entry name" value="Cyt_P450_CS"/>
</dbReference>
<dbReference type="InterPro" id="IPR036396">
    <property type="entry name" value="Cyt_P450_sf"/>
</dbReference>
<dbReference type="InterPro" id="IPR002401">
    <property type="entry name" value="Cyt_P450_E_grp-I"/>
</dbReference>
<comment type="cofactor">
    <cofactor evidence="5">
        <name>heme</name>
        <dbReference type="ChEBI" id="CHEBI:30413"/>
    </cofactor>
</comment>
<dbReference type="PROSITE" id="PS00086">
    <property type="entry name" value="CYTOCHROME_P450"/>
    <property type="match status" value="1"/>
</dbReference>
<comment type="caution">
    <text evidence="8">The sequence shown here is derived from an EMBL/GenBank/DDBJ whole genome shotgun (WGS) entry which is preliminary data.</text>
</comment>
<sequence length="515" mass="59525">MENLGTSKMPWLSIFGLLIVGYVAFLMLEDFLHTKKYRYPNLVPGLPIVGNMLQMPATDHGPYLQKLAEKYGEMFTLKLGRSYWVILNSRRTAHELLEKRAAIYSSRMSLPTAHNIVSGQKRMVLMPYNERWRAQRKLMHQVLNVKQSIFRPLQDLESKALMYQLLEDPQKWYLSLARYSSSVILSVVFGIRTKMNDPVFKTIFKAQEEFVPYTMPGHAKVDSLPFLTEIPYFKSLQPWRWKADKIYQDTLSGFTTILDELEARIKAGTQKECFMTELRKDEESQFTRDEITFIAVTLLEAGSDTTRITMVSAIAAAAMYPDWVRRAREQLDEVCGKNAERLPTFEDMERLPYIQAVAKEATRWRPSNTQTGLPHALIKDDEFEGYRFPAGTVVTWNHWGISNDQKEYDDPMRFRPERFLDDDLSNPRKGHLGFGAGRRQCVGYNLAATNQFIVFSRLLYCFDIQEDVANPLVVDKPFPLTALAEPYKVFFKPRSEAHRQLIERECKAAASIDTS</sequence>
<evidence type="ECO:0000256" key="6">
    <source>
        <dbReference type="RuleBase" id="RU000461"/>
    </source>
</evidence>
<evidence type="ECO:0000256" key="1">
    <source>
        <dbReference type="ARBA" id="ARBA00010617"/>
    </source>
</evidence>
<evidence type="ECO:0000256" key="3">
    <source>
        <dbReference type="ARBA" id="ARBA00023002"/>
    </source>
</evidence>
<dbReference type="PRINTS" id="PR00463">
    <property type="entry name" value="EP450I"/>
</dbReference>